<sequence length="319" mass="34573">MSIVKKIITFRPSFTVRILTGLISMLILLSVCTFIGLADQTRLNVRAAQFDSRAVEAGAKVYFDQCARCHGVNGEGVEGLGPALASEHFVGRIELVTDAMQQQSIRVIKPSERLKQIEWSGTLESYIESVTAAGLPVKTSNLWDVTHPTFSERFGGPLREDQIRDVTRFIINYGLDPLPNDQALLPPAPGEGMAPRPTPVPLTPAQEAGKQVYVAKGCTACHAIRGVGAQGAIGPNLNKIGAVAEERIASESYKTNLKDQPPATTGAEYIRQSILYPNAYVVAQCPQGPCPAGVMPQNYAQQLTPEELDNLVDYLNSLR</sequence>
<feature type="domain" description="Cytochrome c" evidence="6">
    <location>
        <begin position="204"/>
        <end position="319"/>
    </location>
</feature>
<evidence type="ECO:0000256" key="4">
    <source>
        <dbReference type="PROSITE-ProRule" id="PRU00433"/>
    </source>
</evidence>
<dbReference type="PROSITE" id="PS51007">
    <property type="entry name" value="CYTC"/>
    <property type="match status" value="2"/>
</dbReference>
<keyword evidence="1 4" id="KW-0349">Heme</keyword>
<evidence type="ECO:0000256" key="5">
    <source>
        <dbReference type="SAM" id="Phobius"/>
    </source>
</evidence>
<evidence type="ECO:0000313" key="7">
    <source>
        <dbReference type="EMBL" id="PJF48408.1"/>
    </source>
</evidence>
<dbReference type="InterPro" id="IPR051459">
    <property type="entry name" value="Cytochrome_c-type_DH"/>
</dbReference>
<dbReference type="PANTHER" id="PTHR35008:SF4">
    <property type="entry name" value="BLL4482 PROTEIN"/>
    <property type="match status" value="1"/>
</dbReference>
<dbReference type="Proteomes" id="UP000230790">
    <property type="component" value="Unassembled WGS sequence"/>
</dbReference>
<dbReference type="AlphaFoldDB" id="A0A2M8QF70"/>
<keyword evidence="5" id="KW-0812">Transmembrane</keyword>
<dbReference type="InterPro" id="IPR036909">
    <property type="entry name" value="Cyt_c-like_dom_sf"/>
</dbReference>
<evidence type="ECO:0000256" key="2">
    <source>
        <dbReference type="ARBA" id="ARBA00022723"/>
    </source>
</evidence>
<keyword evidence="2 4" id="KW-0479">Metal-binding</keyword>
<evidence type="ECO:0000259" key="6">
    <source>
        <dbReference type="PROSITE" id="PS51007"/>
    </source>
</evidence>
<evidence type="ECO:0000256" key="1">
    <source>
        <dbReference type="ARBA" id="ARBA00022617"/>
    </source>
</evidence>
<feature type="transmembrane region" description="Helical" evidence="5">
    <location>
        <begin position="14"/>
        <end position="37"/>
    </location>
</feature>
<dbReference type="GO" id="GO:0020037">
    <property type="term" value="F:heme binding"/>
    <property type="evidence" value="ECO:0007669"/>
    <property type="project" value="InterPro"/>
</dbReference>
<organism evidence="7 8">
    <name type="scientific">Candidatus Thermofonsia Clade 3 bacterium</name>
    <dbReference type="NCBI Taxonomy" id="2364212"/>
    <lineage>
        <taxon>Bacteria</taxon>
        <taxon>Bacillati</taxon>
        <taxon>Chloroflexota</taxon>
        <taxon>Candidatus Thermofontia</taxon>
        <taxon>Candidatus Thermofonsia Clade 3</taxon>
    </lineage>
</organism>
<dbReference type="GO" id="GO:0009055">
    <property type="term" value="F:electron transfer activity"/>
    <property type="evidence" value="ECO:0007669"/>
    <property type="project" value="InterPro"/>
</dbReference>
<comment type="caution">
    <text evidence="7">The sequence shown here is derived from an EMBL/GenBank/DDBJ whole genome shotgun (WGS) entry which is preliminary data.</text>
</comment>
<keyword evidence="5" id="KW-1133">Transmembrane helix</keyword>
<dbReference type="GO" id="GO:0046872">
    <property type="term" value="F:metal ion binding"/>
    <property type="evidence" value="ECO:0007669"/>
    <property type="project" value="UniProtKB-KW"/>
</dbReference>
<keyword evidence="5" id="KW-0472">Membrane</keyword>
<name>A0A2M8QF70_9CHLR</name>
<dbReference type="SUPFAM" id="SSF46626">
    <property type="entry name" value="Cytochrome c"/>
    <property type="match status" value="2"/>
</dbReference>
<keyword evidence="3 4" id="KW-0408">Iron</keyword>
<dbReference type="EMBL" id="PGTN01000015">
    <property type="protein sequence ID" value="PJF48408.1"/>
    <property type="molecule type" value="Genomic_DNA"/>
</dbReference>
<protein>
    <recommendedName>
        <fullName evidence="6">Cytochrome c domain-containing protein</fullName>
    </recommendedName>
</protein>
<dbReference type="PANTHER" id="PTHR35008">
    <property type="entry name" value="BLL4482 PROTEIN-RELATED"/>
    <property type="match status" value="1"/>
</dbReference>
<evidence type="ECO:0000313" key="8">
    <source>
        <dbReference type="Proteomes" id="UP000230790"/>
    </source>
</evidence>
<dbReference type="Gene3D" id="1.10.760.10">
    <property type="entry name" value="Cytochrome c-like domain"/>
    <property type="match status" value="2"/>
</dbReference>
<proteinExistence type="predicted"/>
<reference evidence="7 8" key="1">
    <citation type="submission" date="2017-11" db="EMBL/GenBank/DDBJ databases">
        <title>Evolution of Phototrophy in the Chloroflexi Phylum Driven by Horizontal Gene Transfer.</title>
        <authorList>
            <person name="Ward L.M."/>
            <person name="Hemp J."/>
            <person name="Shih P.M."/>
            <person name="Mcglynn S.E."/>
            <person name="Fischer W."/>
        </authorList>
    </citation>
    <scope>NUCLEOTIDE SEQUENCE [LARGE SCALE GENOMIC DNA]</scope>
    <source>
        <strain evidence="7">JP3_7</strain>
    </source>
</reference>
<dbReference type="Pfam" id="PF00034">
    <property type="entry name" value="Cytochrom_C"/>
    <property type="match status" value="2"/>
</dbReference>
<accession>A0A2M8QF70</accession>
<feature type="domain" description="Cytochrome c" evidence="6">
    <location>
        <begin position="53"/>
        <end position="174"/>
    </location>
</feature>
<evidence type="ECO:0000256" key="3">
    <source>
        <dbReference type="ARBA" id="ARBA00023004"/>
    </source>
</evidence>
<dbReference type="InterPro" id="IPR009056">
    <property type="entry name" value="Cyt_c-like_dom"/>
</dbReference>
<gene>
    <name evidence="7" type="ORF">CUN48_03555</name>
</gene>